<protein>
    <submittedName>
        <fullName evidence="1">Uncharacterized protein</fullName>
    </submittedName>
</protein>
<accession>A0AAX3NLB9</accession>
<dbReference type="EMBL" id="CP118083">
    <property type="protein sequence ID" value="WEB55831.1"/>
    <property type="molecule type" value="Genomic_DNA"/>
</dbReference>
<organism evidence="1 2">
    <name type="scientific">Bifidobacterium breve</name>
    <dbReference type="NCBI Taxonomy" id="1685"/>
    <lineage>
        <taxon>Bacteria</taxon>
        <taxon>Bacillati</taxon>
        <taxon>Actinomycetota</taxon>
        <taxon>Actinomycetes</taxon>
        <taxon>Bifidobacteriales</taxon>
        <taxon>Bifidobacteriaceae</taxon>
        <taxon>Bifidobacterium</taxon>
    </lineage>
</organism>
<sequence>MHQINKTEKKCARRPKHVLRRLGKTVWNMTDSVDTVAKPITVQYQRIKKEMLRIRQLETRGFTDMDVWYLGSREIIRMSQLLTAMEKHCMSSPSGYDDSSRWLKQRTDDELSRWLESTPFWTFLDALEHNDRGSTRKTVRELGIGYCAWREDLKYAAAVLVLTDKWRPNSSDSHYRPYRNVFGTDAACAVTKKTEAEFRRVWRWIGDNIYDLWD</sequence>
<dbReference type="RefSeq" id="WP_077420319.1">
    <property type="nucleotide sequence ID" value="NZ_CP021391.1"/>
</dbReference>
<proteinExistence type="predicted"/>
<evidence type="ECO:0000313" key="2">
    <source>
        <dbReference type="Proteomes" id="UP001219009"/>
    </source>
</evidence>
<evidence type="ECO:0000313" key="1">
    <source>
        <dbReference type="EMBL" id="WEB55831.1"/>
    </source>
</evidence>
<reference evidence="1" key="1">
    <citation type="submission" date="2023-02" db="EMBL/GenBank/DDBJ databases">
        <authorList>
            <person name="Whidbey C."/>
        </authorList>
    </citation>
    <scope>NUCLEOTIDE SEQUENCE</scope>
    <source>
        <strain evidence="1">VSI11</strain>
    </source>
</reference>
<dbReference type="Proteomes" id="UP001219009">
    <property type="component" value="Chromosome"/>
</dbReference>
<gene>
    <name evidence="1" type="ORF">PUW55_05625</name>
</gene>
<name>A0AAX3NLB9_BIFBR</name>
<dbReference type="AlphaFoldDB" id="A0AAX3NLB9"/>